<evidence type="ECO:0000256" key="13">
    <source>
        <dbReference type="ARBA" id="ARBA00023172"/>
    </source>
</evidence>
<feature type="domain" description="CCHC-type" evidence="17">
    <location>
        <begin position="243"/>
        <end position="257"/>
    </location>
</feature>
<dbReference type="GO" id="GO:0008270">
    <property type="term" value="F:zinc ion binding"/>
    <property type="evidence" value="ECO:0007669"/>
    <property type="project" value="UniProtKB-KW"/>
</dbReference>
<dbReference type="InterPro" id="IPR001584">
    <property type="entry name" value="Integrase_cat-core"/>
</dbReference>
<keyword evidence="2" id="KW-0507">mRNA processing</keyword>
<dbReference type="Gene3D" id="4.10.60.10">
    <property type="entry name" value="Zinc finger, CCHC-type"/>
    <property type="match status" value="1"/>
</dbReference>
<evidence type="ECO:0000256" key="16">
    <source>
        <dbReference type="PROSITE-ProRule" id="PRU00047"/>
    </source>
</evidence>
<evidence type="ECO:0000256" key="2">
    <source>
        <dbReference type="ARBA" id="ARBA00022664"/>
    </source>
</evidence>
<evidence type="ECO:0000256" key="6">
    <source>
        <dbReference type="ARBA" id="ARBA00022759"/>
    </source>
</evidence>
<keyword evidence="8" id="KW-0460">Magnesium</keyword>
<evidence type="ECO:0000256" key="14">
    <source>
        <dbReference type="ARBA" id="ARBA00048173"/>
    </source>
</evidence>
<keyword evidence="16" id="KW-0862">Zinc</keyword>
<dbReference type="GO" id="GO:0006310">
    <property type="term" value="P:DNA recombination"/>
    <property type="evidence" value="ECO:0007669"/>
    <property type="project" value="UniProtKB-KW"/>
</dbReference>
<dbReference type="InterPro" id="IPR001878">
    <property type="entry name" value="Znf_CCHC"/>
</dbReference>
<dbReference type="Gene3D" id="3.30.420.10">
    <property type="entry name" value="Ribonuclease H-like superfamily/Ribonuclease H"/>
    <property type="match status" value="1"/>
</dbReference>
<dbReference type="PROSITE" id="PS50994">
    <property type="entry name" value="INTEGRASE"/>
    <property type="match status" value="1"/>
</dbReference>
<dbReference type="PANTHER" id="PTHR42648:SF11">
    <property type="entry name" value="TRANSPOSON TY4-P GAG-POL POLYPROTEIN"/>
    <property type="match status" value="1"/>
</dbReference>
<evidence type="ECO:0000256" key="12">
    <source>
        <dbReference type="ARBA" id="ARBA00022932"/>
    </source>
</evidence>
<comment type="caution">
    <text evidence="19">The sequence shown here is derived from an EMBL/GenBank/DDBJ whole genome shotgun (WGS) entry which is preliminary data.</text>
</comment>
<keyword evidence="11" id="KW-0695">RNA-directed DNA polymerase</keyword>
<gene>
    <name evidence="19" type="ORF">O181_089889</name>
</gene>
<evidence type="ECO:0000256" key="1">
    <source>
        <dbReference type="ARBA" id="ARBA00022578"/>
    </source>
</evidence>
<keyword evidence="20" id="KW-1185">Reference proteome</keyword>
<evidence type="ECO:0000256" key="9">
    <source>
        <dbReference type="ARBA" id="ARBA00022884"/>
    </source>
</evidence>
<dbReference type="PROSITE" id="PS50158">
    <property type="entry name" value="ZF_CCHC"/>
    <property type="match status" value="1"/>
</dbReference>
<dbReference type="GO" id="GO:0015074">
    <property type="term" value="P:DNA integration"/>
    <property type="evidence" value="ECO:0007669"/>
    <property type="project" value="UniProtKB-KW"/>
</dbReference>
<dbReference type="GO" id="GO:0032196">
    <property type="term" value="P:transposition"/>
    <property type="evidence" value="ECO:0007669"/>
    <property type="project" value="UniProtKB-KW"/>
</dbReference>
<dbReference type="GO" id="GO:0003887">
    <property type="term" value="F:DNA-directed DNA polymerase activity"/>
    <property type="evidence" value="ECO:0007669"/>
    <property type="project" value="UniProtKB-KW"/>
</dbReference>
<dbReference type="EMBL" id="AVOT02055670">
    <property type="protein sequence ID" value="MBW0550174.1"/>
    <property type="molecule type" value="Genomic_DNA"/>
</dbReference>
<sequence length="561" mass="61890">MVSPAYDQFKQEPYRAANRSSHLQQDGSNFAKWVAGLNRVLCVAFNSEVLVDDLPSLLENCSPQENRAISHFISSMLPPDFALCIGVVLACATAKEFFNAIEARCCPGNCFQKMQHHHLVTLQNVFNLQEVGVDTDELEGLLAQAPASLDRVAFDQLVTSAILAKGDKKPSSTFMGQVILNTLRRDNKNPQHTLPFVYHISEPQELLEPSPCPHSPYFAKPIALVSDVCRPPEHMVDKLGGSCFHCGHTGHWRADCPHTKGVTNPNPRSALPGPFQALQIASCSRFPARNINGNMAILDAIKQLQVRTGVTPKVLRTDNTREFTSVAFANSLARLGVVFCPFLPYSLQENGEAERLNRTLGDMARAMVVQSQMLSCVWQFAYASASFIHNGIPNSWCPKSSPHQELFERAPYITMLYPHGANAIIHIPALHQQGMLAPRAINSKLLKPLMMGSWLLWDQNTNKMVQSASVILPQFQPSRQAATPAKGCLTHIMNAIVLGKVPTEQYFEEENWVVSSLPLVKDVKIPSHLGQALNGPDGGKGCVGCCGKRAMHENNWELVVF</sequence>
<evidence type="ECO:0000256" key="4">
    <source>
        <dbReference type="ARBA" id="ARBA00022722"/>
    </source>
</evidence>
<keyword evidence="12" id="KW-0808">Transferase</keyword>
<keyword evidence="3" id="KW-0548">Nucleotidyltransferase</keyword>
<keyword evidence="16" id="KW-0863">Zinc-finger</keyword>
<reference evidence="19" key="1">
    <citation type="submission" date="2021-03" db="EMBL/GenBank/DDBJ databases">
        <title>Draft genome sequence of rust myrtle Austropuccinia psidii MF-1, a brazilian biotype.</title>
        <authorList>
            <person name="Quecine M.C."/>
            <person name="Pachon D.M.R."/>
            <person name="Bonatelli M.L."/>
            <person name="Correr F.H."/>
            <person name="Franceschini L.M."/>
            <person name="Leite T.F."/>
            <person name="Margarido G.R.A."/>
            <person name="Almeida C.A."/>
            <person name="Ferrarezi J.A."/>
            <person name="Labate C.A."/>
        </authorList>
    </citation>
    <scope>NUCLEOTIDE SEQUENCE</scope>
    <source>
        <strain evidence="19">MF-1</strain>
    </source>
</reference>
<keyword evidence="10" id="KW-0229">DNA integration</keyword>
<keyword evidence="13" id="KW-0233">DNA recombination</keyword>
<comment type="catalytic activity">
    <reaction evidence="14">
        <text>DNA(n) + a 2'-deoxyribonucleoside 5'-triphosphate = DNA(n+1) + diphosphate</text>
        <dbReference type="Rhea" id="RHEA:22508"/>
        <dbReference type="Rhea" id="RHEA-COMP:17339"/>
        <dbReference type="Rhea" id="RHEA-COMP:17340"/>
        <dbReference type="ChEBI" id="CHEBI:33019"/>
        <dbReference type="ChEBI" id="CHEBI:61560"/>
        <dbReference type="ChEBI" id="CHEBI:173112"/>
        <dbReference type="EC" id="2.7.7.49"/>
    </reaction>
</comment>
<evidence type="ECO:0000256" key="3">
    <source>
        <dbReference type="ARBA" id="ARBA00022695"/>
    </source>
</evidence>
<evidence type="ECO:0000313" key="20">
    <source>
        <dbReference type="Proteomes" id="UP000765509"/>
    </source>
</evidence>
<evidence type="ECO:0000256" key="15">
    <source>
        <dbReference type="ARBA" id="ARBA00049244"/>
    </source>
</evidence>
<evidence type="ECO:0000259" key="17">
    <source>
        <dbReference type="PROSITE" id="PS50158"/>
    </source>
</evidence>
<dbReference type="InterPro" id="IPR039537">
    <property type="entry name" value="Retrotran_Ty1/copia-like"/>
</dbReference>
<name>A0A9Q3P698_9BASI</name>
<evidence type="ECO:0000313" key="19">
    <source>
        <dbReference type="EMBL" id="MBW0550174.1"/>
    </source>
</evidence>
<dbReference type="GO" id="GO:0004519">
    <property type="term" value="F:endonuclease activity"/>
    <property type="evidence" value="ECO:0007669"/>
    <property type="project" value="UniProtKB-KW"/>
</dbReference>
<dbReference type="SUPFAM" id="SSF53098">
    <property type="entry name" value="Ribonuclease H-like"/>
    <property type="match status" value="1"/>
</dbReference>
<dbReference type="Proteomes" id="UP000765509">
    <property type="component" value="Unassembled WGS sequence"/>
</dbReference>
<dbReference type="InterPro" id="IPR012337">
    <property type="entry name" value="RNaseH-like_sf"/>
</dbReference>
<evidence type="ECO:0000256" key="11">
    <source>
        <dbReference type="ARBA" id="ARBA00022918"/>
    </source>
</evidence>
<evidence type="ECO:0000256" key="10">
    <source>
        <dbReference type="ARBA" id="ARBA00022908"/>
    </source>
</evidence>
<dbReference type="GO" id="GO:0005634">
    <property type="term" value="C:nucleus"/>
    <property type="evidence" value="ECO:0007669"/>
    <property type="project" value="UniProtKB-ARBA"/>
</dbReference>
<keyword evidence="6" id="KW-0255">Endonuclease</keyword>
<organism evidence="19 20">
    <name type="scientific">Austropuccinia psidii MF-1</name>
    <dbReference type="NCBI Taxonomy" id="1389203"/>
    <lineage>
        <taxon>Eukaryota</taxon>
        <taxon>Fungi</taxon>
        <taxon>Dikarya</taxon>
        <taxon>Basidiomycota</taxon>
        <taxon>Pucciniomycotina</taxon>
        <taxon>Pucciniomycetes</taxon>
        <taxon>Pucciniales</taxon>
        <taxon>Sphaerophragmiaceae</taxon>
        <taxon>Austropuccinia</taxon>
    </lineage>
</organism>
<accession>A0A9Q3P698</accession>
<evidence type="ECO:0000256" key="5">
    <source>
        <dbReference type="ARBA" id="ARBA00022723"/>
    </source>
</evidence>
<dbReference type="PANTHER" id="PTHR42648">
    <property type="entry name" value="TRANSPOSASE, PUTATIVE-RELATED"/>
    <property type="match status" value="1"/>
</dbReference>
<proteinExistence type="predicted"/>
<keyword evidence="5" id="KW-0479">Metal-binding</keyword>
<evidence type="ECO:0000259" key="18">
    <source>
        <dbReference type="PROSITE" id="PS50994"/>
    </source>
</evidence>
<dbReference type="OrthoDB" id="2505547at2759"/>
<dbReference type="InterPro" id="IPR036397">
    <property type="entry name" value="RNaseH_sf"/>
</dbReference>
<feature type="domain" description="Integrase catalytic" evidence="18">
    <location>
        <begin position="244"/>
        <end position="410"/>
    </location>
</feature>
<evidence type="ECO:0000256" key="7">
    <source>
        <dbReference type="ARBA" id="ARBA00022801"/>
    </source>
</evidence>
<keyword evidence="12" id="KW-0239">DNA-directed DNA polymerase</keyword>
<dbReference type="GO" id="GO:0006397">
    <property type="term" value="P:mRNA processing"/>
    <property type="evidence" value="ECO:0007669"/>
    <property type="project" value="UniProtKB-KW"/>
</dbReference>
<dbReference type="GO" id="GO:0016787">
    <property type="term" value="F:hydrolase activity"/>
    <property type="evidence" value="ECO:0007669"/>
    <property type="project" value="UniProtKB-KW"/>
</dbReference>
<comment type="catalytic activity">
    <reaction evidence="15">
        <text>DNA(n) + a 2'-deoxyribonucleoside 5'-triphosphate = DNA(n+1) + diphosphate</text>
        <dbReference type="Rhea" id="RHEA:22508"/>
        <dbReference type="Rhea" id="RHEA-COMP:17339"/>
        <dbReference type="Rhea" id="RHEA-COMP:17340"/>
        <dbReference type="ChEBI" id="CHEBI:33019"/>
        <dbReference type="ChEBI" id="CHEBI:61560"/>
        <dbReference type="ChEBI" id="CHEBI:173112"/>
        <dbReference type="EC" id="2.7.7.7"/>
    </reaction>
</comment>
<protein>
    <submittedName>
        <fullName evidence="19">Uncharacterized protein</fullName>
    </submittedName>
</protein>
<keyword evidence="4" id="KW-0540">Nuclease</keyword>
<dbReference type="GO" id="GO:0003723">
    <property type="term" value="F:RNA binding"/>
    <property type="evidence" value="ECO:0007669"/>
    <property type="project" value="UniProtKB-KW"/>
</dbReference>
<keyword evidence="9" id="KW-0694">RNA-binding</keyword>
<keyword evidence="7" id="KW-0378">Hydrolase</keyword>
<evidence type="ECO:0000256" key="8">
    <source>
        <dbReference type="ARBA" id="ARBA00022842"/>
    </source>
</evidence>
<dbReference type="InterPro" id="IPR036875">
    <property type="entry name" value="Znf_CCHC_sf"/>
</dbReference>
<dbReference type="AlphaFoldDB" id="A0A9Q3P698"/>
<dbReference type="GO" id="GO:0003964">
    <property type="term" value="F:RNA-directed DNA polymerase activity"/>
    <property type="evidence" value="ECO:0007669"/>
    <property type="project" value="UniProtKB-KW"/>
</dbReference>
<keyword evidence="1" id="KW-0815">Transposition</keyword>
<dbReference type="SUPFAM" id="SSF57756">
    <property type="entry name" value="Retrovirus zinc finger-like domains"/>
    <property type="match status" value="1"/>
</dbReference>